<proteinExistence type="predicted"/>
<feature type="compositionally biased region" description="Acidic residues" evidence="1">
    <location>
        <begin position="175"/>
        <end position="184"/>
    </location>
</feature>
<evidence type="ECO:0000313" key="3">
    <source>
        <dbReference type="Proteomes" id="UP000218083"/>
    </source>
</evidence>
<evidence type="ECO:0008006" key="4">
    <source>
        <dbReference type="Google" id="ProtNLM"/>
    </source>
</evidence>
<sequence length="414" mass="40916">MAGSGSSIESVTAPGENGTLPPGTYELSVRSEHGIAATSDNATVTVKRRSTNGLTTYTGTEADRSDLANATAVRDAIEGDTLSRSQSVAANDTVVYAANASGLTGLTAARSAGLETGDDLGRLDGLEFGVRSTASDEAATASDSTAGLPRDSAVHVDESGLYVVADGKDALPTDGEPEPGEEFTAEFRVTDDRLREAASDPPDGHRATSTVTFDGRSPGGPAGDDRERIAPGDPADGGTGAGGSGGTGGAGGSAGGTAPTGPAGDRGPGGPDAGEAGRPGGGGDRIDPAAGVGGGVGFRPSAERRTPHPGAPIAVSGRTPVGDTGGPERAGATEPDAWSDDETGARNDGGSPASGEAGDEADGTRAGDAERATPTYENAPIRTTAEDVPGFGLLHSLTAVAVAVLAMARWRRER</sequence>
<feature type="compositionally biased region" description="Basic and acidic residues" evidence="1">
    <location>
        <begin position="362"/>
        <end position="371"/>
    </location>
</feature>
<organism evidence="2 3">
    <name type="scientific">Halorubrum salipaludis</name>
    <dbReference type="NCBI Taxonomy" id="2032630"/>
    <lineage>
        <taxon>Archaea</taxon>
        <taxon>Methanobacteriati</taxon>
        <taxon>Methanobacteriota</taxon>
        <taxon>Stenosarchaea group</taxon>
        <taxon>Halobacteria</taxon>
        <taxon>Halobacteriales</taxon>
        <taxon>Haloferacaceae</taxon>
        <taxon>Halorubrum</taxon>
    </lineage>
</organism>
<comment type="caution">
    <text evidence="2">The sequence shown here is derived from an EMBL/GenBank/DDBJ whole genome shotgun (WGS) entry which is preliminary data.</text>
</comment>
<feature type="compositionally biased region" description="Gly residues" evidence="1">
    <location>
        <begin position="264"/>
        <end position="283"/>
    </location>
</feature>
<dbReference type="Proteomes" id="UP000218083">
    <property type="component" value="Unassembled WGS sequence"/>
</dbReference>
<feature type="region of interest" description="Disordered" evidence="1">
    <location>
        <begin position="134"/>
        <end position="153"/>
    </location>
</feature>
<protein>
    <recommendedName>
        <fullName evidence="4">PGF-CTERM sorting domain-containing protein</fullName>
    </recommendedName>
</protein>
<accession>A0A2A2FHS9</accession>
<feature type="region of interest" description="Disordered" evidence="1">
    <location>
        <begin position="167"/>
        <end position="383"/>
    </location>
</feature>
<dbReference type="AlphaFoldDB" id="A0A2A2FHS9"/>
<feature type="compositionally biased region" description="Basic and acidic residues" evidence="1">
    <location>
        <begin position="188"/>
        <end position="206"/>
    </location>
</feature>
<feature type="compositionally biased region" description="Polar residues" evidence="1">
    <location>
        <begin position="1"/>
        <end position="10"/>
    </location>
</feature>
<gene>
    <name evidence="2" type="ORF">CK500_06870</name>
</gene>
<name>A0A2A2FHS9_9EURY</name>
<feature type="region of interest" description="Disordered" evidence="1">
    <location>
        <begin position="1"/>
        <end position="26"/>
    </location>
</feature>
<evidence type="ECO:0000313" key="2">
    <source>
        <dbReference type="EMBL" id="PAU84149.1"/>
    </source>
</evidence>
<feature type="compositionally biased region" description="Gly residues" evidence="1">
    <location>
        <begin position="235"/>
        <end position="255"/>
    </location>
</feature>
<evidence type="ECO:0000256" key="1">
    <source>
        <dbReference type="SAM" id="MobiDB-lite"/>
    </source>
</evidence>
<dbReference type="OrthoDB" id="331651at2157"/>
<dbReference type="EMBL" id="NSKC01000003">
    <property type="protein sequence ID" value="PAU84149.1"/>
    <property type="molecule type" value="Genomic_DNA"/>
</dbReference>
<feature type="compositionally biased region" description="Low complexity" evidence="1">
    <location>
        <begin position="134"/>
        <end position="146"/>
    </location>
</feature>
<reference evidence="2 3" key="1">
    <citation type="submission" date="2017-08" db="EMBL/GenBank/DDBJ databases">
        <title>The strain WRN001 was isolated from Binhai saline alkaline soil, Tianjin, China.</title>
        <authorList>
            <person name="Liu D."/>
            <person name="Zhang G."/>
        </authorList>
    </citation>
    <scope>NUCLEOTIDE SEQUENCE [LARGE SCALE GENOMIC DNA]</scope>
    <source>
        <strain evidence="2 3">WN019</strain>
    </source>
</reference>
<keyword evidence="3" id="KW-1185">Reference proteome</keyword>